<name>A0A1W1C5G0_9ZZZZ</name>
<sequence length="162" mass="18369">MKGETQAVHLARIMQKHKLYPEYELALPLVKVKKSSFKKLTQGDILLLGLDGLELILLLEGCVCANAEINEAQNSFKIKITNIVEKTDILNHSKKYEILKCSFGMLQSRKLEVGHKIDIAQLNLEDVTLFTEGRKQAEGKLVKVDDEIAIQIIKVNKNEKQR</sequence>
<reference evidence="1" key="1">
    <citation type="submission" date="2016-10" db="EMBL/GenBank/DDBJ databases">
        <authorList>
            <person name="de Groot N.N."/>
        </authorList>
    </citation>
    <scope>NUCLEOTIDE SEQUENCE</scope>
</reference>
<dbReference type="SUPFAM" id="SSF101801">
    <property type="entry name" value="Surface presentation of antigens (SPOA)"/>
    <property type="match status" value="1"/>
</dbReference>
<dbReference type="EMBL" id="FPHD01000055">
    <property type="protein sequence ID" value="SFV60957.1"/>
    <property type="molecule type" value="Genomic_DNA"/>
</dbReference>
<evidence type="ECO:0000313" key="1">
    <source>
        <dbReference type="EMBL" id="SFV60957.1"/>
    </source>
</evidence>
<organism evidence="1">
    <name type="scientific">hydrothermal vent metagenome</name>
    <dbReference type="NCBI Taxonomy" id="652676"/>
    <lineage>
        <taxon>unclassified sequences</taxon>
        <taxon>metagenomes</taxon>
        <taxon>ecological metagenomes</taxon>
    </lineage>
</organism>
<accession>A0A1W1C5G0</accession>
<protein>
    <recommendedName>
        <fullName evidence="2">Flagellar motor switch protein FliN-like C-terminal domain-containing protein</fullName>
    </recommendedName>
</protein>
<dbReference type="Gene3D" id="2.30.330.10">
    <property type="entry name" value="SpoA-like"/>
    <property type="match status" value="1"/>
</dbReference>
<proteinExistence type="predicted"/>
<evidence type="ECO:0008006" key="2">
    <source>
        <dbReference type="Google" id="ProtNLM"/>
    </source>
</evidence>
<dbReference type="AlphaFoldDB" id="A0A1W1C5G0"/>
<gene>
    <name evidence="1" type="ORF">MNB_SV-8-1152</name>
</gene>
<dbReference type="InterPro" id="IPR036429">
    <property type="entry name" value="SpoA-like_sf"/>
</dbReference>